<evidence type="ECO:0000256" key="4">
    <source>
        <dbReference type="ARBA" id="ARBA00022813"/>
    </source>
</evidence>
<reference evidence="9 10" key="1">
    <citation type="submission" date="2019-04" db="EMBL/GenBank/DDBJ databases">
        <authorList>
            <person name="Van Vliet M D."/>
        </authorList>
    </citation>
    <scope>NUCLEOTIDE SEQUENCE [LARGE SCALE GENOMIC DNA]</scope>
    <source>
        <strain evidence="9 10">F21</strain>
    </source>
</reference>
<dbReference type="GO" id="GO:0006281">
    <property type="term" value="P:DNA repair"/>
    <property type="evidence" value="ECO:0007669"/>
    <property type="project" value="UniProtKB-KW"/>
</dbReference>
<keyword evidence="5" id="KW-0234">DNA repair</keyword>
<dbReference type="CDD" id="cd06529">
    <property type="entry name" value="S24_LexA-like"/>
    <property type="match status" value="1"/>
</dbReference>
<organism evidence="9 10">
    <name type="scientific">Pontiella sulfatireligans</name>
    <dbReference type="NCBI Taxonomy" id="2750658"/>
    <lineage>
        <taxon>Bacteria</taxon>
        <taxon>Pseudomonadati</taxon>
        <taxon>Kiritimatiellota</taxon>
        <taxon>Kiritimatiellia</taxon>
        <taxon>Kiritimatiellales</taxon>
        <taxon>Pontiellaceae</taxon>
        <taxon>Pontiella</taxon>
    </lineage>
</organism>
<dbReference type="Proteomes" id="UP000346198">
    <property type="component" value="Unassembled WGS sequence"/>
</dbReference>
<evidence type="ECO:0000256" key="3">
    <source>
        <dbReference type="ARBA" id="ARBA00022801"/>
    </source>
</evidence>
<dbReference type="GO" id="GO:0006355">
    <property type="term" value="P:regulation of DNA-templated transcription"/>
    <property type="evidence" value="ECO:0007669"/>
    <property type="project" value="InterPro"/>
</dbReference>
<evidence type="ECO:0000313" key="10">
    <source>
        <dbReference type="Proteomes" id="UP000346198"/>
    </source>
</evidence>
<dbReference type="AlphaFoldDB" id="A0A6C2UR59"/>
<evidence type="ECO:0000313" key="9">
    <source>
        <dbReference type="EMBL" id="VGO21741.1"/>
    </source>
</evidence>
<dbReference type="PANTHER" id="PTHR33516">
    <property type="entry name" value="LEXA REPRESSOR"/>
    <property type="match status" value="1"/>
</dbReference>
<name>A0A6C2UR59_9BACT</name>
<dbReference type="InterPro" id="IPR036390">
    <property type="entry name" value="WH_DNA-bd_sf"/>
</dbReference>
<keyword evidence="3 7" id="KW-0378">Hydrolase</keyword>
<evidence type="ECO:0000256" key="1">
    <source>
        <dbReference type="ARBA" id="ARBA00007484"/>
    </source>
</evidence>
<dbReference type="GO" id="GO:0016787">
    <property type="term" value="F:hydrolase activity"/>
    <property type="evidence" value="ECO:0007669"/>
    <property type="project" value="UniProtKB-KW"/>
</dbReference>
<accession>A0A6C2UR59</accession>
<dbReference type="Pfam" id="PF00717">
    <property type="entry name" value="Peptidase_S24"/>
    <property type="match status" value="1"/>
</dbReference>
<keyword evidence="10" id="KW-1185">Reference proteome</keyword>
<dbReference type="Gene3D" id="2.10.109.10">
    <property type="entry name" value="Umud Fragment, subunit A"/>
    <property type="match status" value="1"/>
</dbReference>
<protein>
    <submittedName>
        <fullName evidence="9">LexA repressor</fullName>
    </submittedName>
</protein>
<evidence type="ECO:0000256" key="7">
    <source>
        <dbReference type="RuleBase" id="RU003991"/>
    </source>
</evidence>
<dbReference type="Gene3D" id="1.10.10.10">
    <property type="entry name" value="Winged helix-like DNA-binding domain superfamily/Winged helix DNA-binding domain"/>
    <property type="match status" value="1"/>
</dbReference>
<proteinExistence type="inferred from homology"/>
<dbReference type="SUPFAM" id="SSF51306">
    <property type="entry name" value="LexA/Signal peptidase"/>
    <property type="match status" value="1"/>
</dbReference>
<dbReference type="InterPro" id="IPR036388">
    <property type="entry name" value="WH-like_DNA-bd_sf"/>
</dbReference>
<sequence length="195" mass="21292">MPRTLDIGEKIAQLRSFYKQEGRAPSYAEMAGLFGYKSKNAVYNPVNKLIDLNYLIRSAKGRIGFTAKITGGIAILGSVQAGFPSPAEEELIDTINLDEFLVARPEATYLLTVSGDSMIEAGIHPGDLVLVEKGGVPKKSDIVVAQVDGEWTMKYFGRDKEGVYLDPANSSYTRIRPERSMAIGGIVKAVVRKYA</sequence>
<evidence type="ECO:0000256" key="5">
    <source>
        <dbReference type="ARBA" id="ARBA00023204"/>
    </source>
</evidence>
<dbReference type="GO" id="GO:0003677">
    <property type="term" value="F:DNA binding"/>
    <property type="evidence" value="ECO:0007669"/>
    <property type="project" value="InterPro"/>
</dbReference>
<evidence type="ECO:0000256" key="6">
    <source>
        <dbReference type="ARBA" id="ARBA00023236"/>
    </source>
</evidence>
<dbReference type="InterPro" id="IPR015927">
    <property type="entry name" value="Peptidase_S24_S26A/B/C"/>
</dbReference>
<keyword evidence="4 7" id="KW-0068">Autocatalytic cleavage</keyword>
<dbReference type="InterPro" id="IPR050077">
    <property type="entry name" value="LexA_repressor"/>
</dbReference>
<keyword evidence="6" id="KW-0742">SOS response</keyword>
<keyword evidence="2" id="KW-0227">DNA damage</keyword>
<dbReference type="GO" id="GO:0009432">
    <property type="term" value="P:SOS response"/>
    <property type="evidence" value="ECO:0007669"/>
    <property type="project" value="UniProtKB-KW"/>
</dbReference>
<dbReference type="PRINTS" id="PR00726">
    <property type="entry name" value="LEXASERPTASE"/>
</dbReference>
<dbReference type="InterPro" id="IPR036286">
    <property type="entry name" value="LexA/Signal_pep-like_sf"/>
</dbReference>
<dbReference type="PANTHER" id="PTHR33516:SF2">
    <property type="entry name" value="LEXA REPRESSOR-RELATED"/>
    <property type="match status" value="1"/>
</dbReference>
<comment type="similarity">
    <text evidence="1 7">Belongs to the peptidase S24 family.</text>
</comment>
<gene>
    <name evidence="9" type="primary">lexA</name>
    <name evidence="9" type="ORF">SCARR_03816</name>
</gene>
<evidence type="ECO:0000259" key="8">
    <source>
        <dbReference type="Pfam" id="PF00717"/>
    </source>
</evidence>
<dbReference type="InterPro" id="IPR039418">
    <property type="entry name" value="LexA-like"/>
</dbReference>
<dbReference type="SUPFAM" id="SSF46785">
    <property type="entry name" value="Winged helix' DNA-binding domain"/>
    <property type="match status" value="1"/>
</dbReference>
<feature type="domain" description="Peptidase S24/S26A/S26B/S26C" evidence="8">
    <location>
        <begin position="75"/>
        <end position="186"/>
    </location>
</feature>
<dbReference type="RefSeq" id="WP_136063180.1">
    <property type="nucleotide sequence ID" value="NZ_CAAHFH010000002.1"/>
</dbReference>
<evidence type="ECO:0000256" key="2">
    <source>
        <dbReference type="ARBA" id="ARBA00022763"/>
    </source>
</evidence>
<dbReference type="InterPro" id="IPR006197">
    <property type="entry name" value="Peptidase_S24_LexA"/>
</dbReference>
<dbReference type="EMBL" id="CAAHFH010000002">
    <property type="protein sequence ID" value="VGO21741.1"/>
    <property type="molecule type" value="Genomic_DNA"/>
</dbReference>